<dbReference type="Proteomes" id="UP000474296">
    <property type="component" value="Unassembled WGS sequence"/>
</dbReference>
<keyword evidence="2" id="KW-1185">Reference proteome</keyword>
<dbReference type="RefSeq" id="WP_164031453.1">
    <property type="nucleotide sequence ID" value="NZ_JAABOQ010000003.1"/>
</dbReference>
<accession>A0A6M0CMH1</accession>
<evidence type="ECO:0000313" key="1">
    <source>
        <dbReference type="EMBL" id="NER17204.1"/>
    </source>
</evidence>
<dbReference type="EMBL" id="JAABOQ010000003">
    <property type="protein sequence ID" value="NER17204.1"/>
    <property type="molecule type" value="Genomic_DNA"/>
</dbReference>
<name>A0A6M0CMH1_9FLAO</name>
<reference evidence="1 2" key="1">
    <citation type="submission" date="2020-01" db="EMBL/GenBank/DDBJ databases">
        <title>Spongiivirga citrea KCTC 32990T.</title>
        <authorList>
            <person name="Wang G."/>
        </authorList>
    </citation>
    <scope>NUCLEOTIDE SEQUENCE [LARGE SCALE GENOMIC DNA]</scope>
    <source>
        <strain evidence="1 2">KCTC 32990</strain>
    </source>
</reference>
<proteinExistence type="predicted"/>
<comment type="caution">
    <text evidence="1">The sequence shown here is derived from an EMBL/GenBank/DDBJ whole genome shotgun (WGS) entry which is preliminary data.</text>
</comment>
<protein>
    <submittedName>
        <fullName evidence="1">IPExxxVDY family protein</fullName>
    </submittedName>
</protein>
<organism evidence="1 2">
    <name type="scientific">Spongiivirga citrea</name>
    <dbReference type="NCBI Taxonomy" id="1481457"/>
    <lineage>
        <taxon>Bacteria</taxon>
        <taxon>Pseudomonadati</taxon>
        <taxon>Bacteroidota</taxon>
        <taxon>Flavobacteriia</taxon>
        <taxon>Flavobacteriales</taxon>
        <taxon>Flavobacteriaceae</taxon>
        <taxon>Spongiivirga</taxon>
    </lineage>
</organism>
<dbReference type="InterPro" id="IPR047690">
    <property type="entry name" value="IPExxxVDY_fam"/>
</dbReference>
<gene>
    <name evidence="1" type="ORF">GWK10_08275</name>
</gene>
<sequence>MAVHKLFIEDFEASYSLFALHSPVEDYKLVYEMNNLLSSKFYRVRNDIDLIQQGVRFSRFEWNNENIDTIWNIVTNKVVVNAVSKPDQLSLFDGGDNTTIQYHLIPEQPKVDYFLKIEGDYNQFMVNQLLLKLKSIPHLETAYMLDHESLRSRSNLIFE</sequence>
<evidence type="ECO:0000313" key="2">
    <source>
        <dbReference type="Proteomes" id="UP000474296"/>
    </source>
</evidence>
<dbReference type="NCBIfam" id="NF033205">
    <property type="entry name" value="IPExxxVDY"/>
    <property type="match status" value="1"/>
</dbReference>
<dbReference type="AlphaFoldDB" id="A0A6M0CMH1"/>